<dbReference type="PANTHER" id="PTHR44591:SF3">
    <property type="entry name" value="RESPONSE REGULATORY DOMAIN-CONTAINING PROTEIN"/>
    <property type="match status" value="1"/>
</dbReference>
<feature type="modified residue" description="4-aspartylphosphate" evidence="2">
    <location>
        <position position="57"/>
    </location>
</feature>
<dbReference type="PROSITE" id="PS50110">
    <property type="entry name" value="RESPONSE_REGULATORY"/>
    <property type="match status" value="1"/>
</dbReference>
<protein>
    <submittedName>
        <fullName evidence="4">Response regulator</fullName>
    </submittedName>
</protein>
<dbReference type="Gene3D" id="3.40.50.2300">
    <property type="match status" value="1"/>
</dbReference>
<keyword evidence="5" id="KW-1185">Reference proteome</keyword>
<sequence>MPFLPIGRVLVVDDNEDLALLFSSLIDLMGYEARAVFSVKAALDVLSIFSPHVIISDIGMSELSGFDLAREVKRTISAPPLLISVSGWGDQKTVYESLNAGFSVHLVKPVSFDRIVQLLSDYFRMNGIGVRFPES</sequence>
<proteinExistence type="predicted"/>
<evidence type="ECO:0000256" key="1">
    <source>
        <dbReference type="ARBA" id="ARBA00022553"/>
    </source>
</evidence>
<gene>
    <name evidence="4" type="ORF">NX782_10935</name>
</gene>
<organism evidence="4 5">
    <name type="scientific">Massilia norwichensis</name>
    <dbReference type="NCBI Taxonomy" id="1442366"/>
    <lineage>
        <taxon>Bacteria</taxon>
        <taxon>Pseudomonadati</taxon>
        <taxon>Pseudomonadota</taxon>
        <taxon>Betaproteobacteria</taxon>
        <taxon>Burkholderiales</taxon>
        <taxon>Oxalobacteraceae</taxon>
        <taxon>Telluria group</taxon>
        <taxon>Massilia</taxon>
    </lineage>
</organism>
<dbReference type="RefSeq" id="WP_258845482.1">
    <property type="nucleotide sequence ID" value="NZ_JANUGX010000011.1"/>
</dbReference>
<feature type="domain" description="Response regulatory" evidence="3">
    <location>
        <begin position="8"/>
        <end position="123"/>
    </location>
</feature>
<dbReference type="InterPro" id="IPR001789">
    <property type="entry name" value="Sig_transdc_resp-reg_receiver"/>
</dbReference>
<reference evidence="4 5" key="1">
    <citation type="submission" date="2022-08" db="EMBL/GenBank/DDBJ databases">
        <title>Reclassification of Massilia species as members of the genera Telluria, Duganella, Pseudoduganella, Mokoshia gen. nov. and Zemynaea gen. nov. using orthogonal and non-orthogonal genome-based approaches.</title>
        <authorList>
            <person name="Bowman J.P."/>
        </authorList>
    </citation>
    <scope>NUCLEOTIDE SEQUENCE [LARGE SCALE GENOMIC DNA]</scope>
    <source>
        <strain evidence="4 5">LMG 28164</strain>
    </source>
</reference>
<dbReference type="Pfam" id="PF00072">
    <property type="entry name" value="Response_reg"/>
    <property type="match status" value="1"/>
</dbReference>
<comment type="caution">
    <text evidence="4">The sequence shown here is derived from an EMBL/GenBank/DDBJ whole genome shotgun (WGS) entry which is preliminary data.</text>
</comment>
<dbReference type="SMART" id="SM00448">
    <property type="entry name" value="REC"/>
    <property type="match status" value="1"/>
</dbReference>
<dbReference type="InterPro" id="IPR050595">
    <property type="entry name" value="Bact_response_regulator"/>
</dbReference>
<evidence type="ECO:0000259" key="3">
    <source>
        <dbReference type="PROSITE" id="PS50110"/>
    </source>
</evidence>
<name>A0ABT2A6C5_9BURK</name>
<dbReference type="EMBL" id="JANUGX010000011">
    <property type="protein sequence ID" value="MCS0589717.1"/>
    <property type="molecule type" value="Genomic_DNA"/>
</dbReference>
<dbReference type="Proteomes" id="UP001205560">
    <property type="component" value="Unassembled WGS sequence"/>
</dbReference>
<keyword evidence="1 2" id="KW-0597">Phosphoprotein</keyword>
<accession>A0ABT2A6C5</accession>
<dbReference type="PANTHER" id="PTHR44591">
    <property type="entry name" value="STRESS RESPONSE REGULATOR PROTEIN 1"/>
    <property type="match status" value="1"/>
</dbReference>
<evidence type="ECO:0000313" key="4">
    <source>
        <dbReference type="EMBL" id="MCS0589717.1"/>
    </source>
</evidence>
<evidence type="ECO:0000256" key="2">
    <source>
        <dbReference type="PROSITE-ProRule" id="PRU00169"/>
    </source>
</evidence>
<evidence type="ECO:0000313" key="5">
    <source>
        <dbReference type="Proteomes" id="UP001205560"/>
    </source>
</evidence>
<dbReference type="SUPFAM" id="SSF52172">
    <property type="entry name" value="CheY-like"/>
    <property type="match status" value="1"/>
</dbReference>
<dbReference type="InterPro" id="IPR011006">
    <property type="entry name" value="CheY-like_superfamily"/>
</dbReference>